<evidence type="ECO:0000313" key="7">
    <source>
        <dbReference type="Proteomes" id="UP000824262"/>
    </source>
</evidence>
<evidence type="ECO:0000256" key="3">
    <source>
        <dbReference type="ARBA" id="ARBA00022989"/>
    </source>
</evidence>
<reference evidence="6" key="2">
    <citation type="journal article" date="2021" name="PeerJ">
        <title>Extensive microbial diversity within the chicken gut microbiome revealed by metagenomics and culture.</title>
        <authorList>
            <person name="Gilroy R."/>
            <person name="Ravi A."/>
            <person name="Getino M."/>
            <person name="Pursley I."/>
            <person name="Horton D.L."/>
            <person name="Alikhan N.F."/>
            <person name="Baker D."/>
            <person name="Gharbi K."/>
            <person name="Hall N."/>
            <person name="Watson M."/>
            <person name="Adriaenssens E.M."/>
            <person name="Foster-Nyarko E."/>
            <person name="Jarju S."/>
            <person name="Secka A."/>
            <person name="Antonio M."/>
            <person name="Oren A."/>
            <person name="Chaudhuri R.R."/>
            <person name="La Ragione R."/>
            <person name="Hildebrand F."/>
            <person name="Pallen M.J."/>
        </authorList>
    </citation>
    <scope>NUCLEOTIDE SEQUENCE</scope>
    <source>
        <strain evidence="6">ChiBcolR7-354</strain>
    </source>
</reference>
<accession>A0A9D1CS33</accession>
<keyword evidence="4" id="KW-0472">Membrane</keyword>
<dbReference type="EMBL" id="DVGA01000033">
    <property type="protein sequence ID" value="HIQ78171.1"/>
    <property type="molecule type" value="Genomic_DNA"/>
</dbReference>
<evidence type="ECO:0000313" key="6">
    <source>
        <dbReference type="EMBL" id="HIQ78171.1"/>
    </source>
</evidence>
<protein>
    <submittedName>
        <fullName evidence="6">DUF1232 domain-containing protein</fullName>
    </submittedName>
</protein>
<evidence type="ECO:0000256" key="2">
    <source>
        <dbReference type="ARBA" id="ARBA00022692"/>
    </source>
</evidence>
<keyword evidence="2" id="KW-0812">Transmembrane</keyword>
<dbReference type="Pfam" id="PF06803">
    <property type="entry name" value="DUF1232"/>
    <property type="match status" value="1"/>
</dbReference>
<dbReference type="Proteomes" id="UP000824262">
    <property type="component" value="Unassembled WGS sequence"/>
</dbReference>
<name>A0A9D1CS33_9FIRM</name>
<evidence type="ECO:0000259" key="5">
    <source>
        <dbReference type="Pfam" id="PF06803"/>
    </source>
</evidence>
<proteinExistence type="predicted"/>
<reference evidence="6" key="1">
    <citation type="submission" date="2020-10" db="EMBL/GenBank/DDBJ databases">
        <authorList>
            <person name="Gilroy R."/>
        </authorList>
    </citation>
    <scope>NUCLEOTIDE SEQUENCE</scope>
    <source>
        <strain evidence="6">ChiBcolR7-354</strain>
    </source>
</reference>
<comment type="subcellular location">
    <subcellularLocation>
        <location evidence="1">Endomembrane system</location>
        <topology evidence="1">Multi-pass membrane protein</topology>
    </subcellularLocation>
</comment>
<evidence type="ECO:0000256" key="1">
    <source>
        <dbReference type="ARBA" id="ARBA00004127"/>
    </source>
</evidence>
<dbReference type="AlphaFoldDB" id="A0A9D1CS33"/>
<feature type="domain" description="DUF1232" evidence="5">
    <location>
        <begin position="67"/>
        <end position="102"/>
    </location>
</feature>
<comment type="caution">
    <text evidence="6">The sequence shown here is derived from an EMBL/GenBank/DDBJ whole genome shotgun (WGS) entry which is preliminary data.</text>
</comment>
<organism evidence="6 7">
    <name type="scientific">Candidatus Scatomorpha intestinavium</name>
    <dbReference type="NCBI Taxonomy" id="2840922"/>
    <lineage>
        <taxon>Bacteria</taxon>
        <taxon>Bacillati</taxon>
        <taxon>Bacillota</taxon>
        <taxon>Clostridia</taxon>
        <taxon>Eubacteriales</taxon>
        <taxon>Candidatus Scatomorpha</taxon>
    </lineage>
</organism>
<keyword evidence="3" id="KW-1133">Transmembrane helix</keyword>
<dbReference type="InterPro" id="IPR010652">
    <property type="entry name" value="DUF1232"/>
</dbReference>
<gene>
    <name evidence="6" type="ORF">IAB77_02810</name>
</gene>
<dbReference type="GO" id="GO:0012505">
    <property type="term" value="C:endomembrane system"/>
    <property type="evidence" value="ECO:0007669"/>
    <property type="project" value="UniProtKB-SubCell"/>
</dbReference>
<evidence type="ECO:0000256" key="4">
    <source>
        <dbReference type="ARBA" id="ARBA00023136"/>
    </source>
</evidence>
<sequence length="159" mass="18007">MAELYDYEKDRPGRDYDSFYLRLRGKIEDWARRHTNDSITEYVLCVPDFFYLLMKLMGDGDVPKRCKVQIAAALAYFVSPADVLPDILGGLGWLDDLYVALLVVNSLLSSVDSEVIERYWLGDGELILKVRILIARLDEKLGSGAIRRIVAAFRAKGGE</sequence>